<dbReference type="NCBIfam" id="TIGR01050">
    <property type="entry name" value="rpsS_bact"/>
    <property type="match status" value="1"/>
</dbReference>
<dbReference type="GO" id="GO:0015935">
    <property type="term" value="C:small ribosomal subunit"/>
    <property type="evidence" value="ECO:0007669"/>
    <property type="project" value="InterPro"/>
</dbReference>
<dbReference type="GO" id="GO:0019843">
    <property type="term" value="F:rRNA binding"/>
    <property type="evidence" value="ECO:0007669"/>
    <property type="project" value="UniProtKB-UniRule"/>
</dbReference>
<dbReference type="Proteomes" id="UP000076128">
    <property type="component" value="Chromosome"/>
</dbReference>
<dbReference type="STRING" id="1335048.AKL17_0431"/>
<dbReference type="InterPro" id="IPR002222">
    <property type="entry name" value="Ribosomal_uS19"/>
</dbReference>
<gene>
    <name evidence="7" type="primary">rpsS</name>
    <name evidence="9" type="ORF">AKL17_0431</name>
</gene>
<dbReference type="PIRSF" id="PIRSF002144">
    <property type="entry name" value="Ribosomal_S19"/>
    <property type="match status" value="1"/>
</dbReference>
<dbReference type="OrthoDB" id="9797833at2"/>
<keyword evidence="5 7" id="KW-0687">Ribonucleoprotein</keyword>
<accession>A0A159YYU7</accession>
<evidence type="ECO:0000256" key="7">
    <source>
        <dbReference type="HAMAP-Rule" id="MF_00531"/>
    </source>
</evidence>
<keyword evidence="3 7" id="KW-0694">RNA-binding</keyword>
<name>A0A159YYU7_9RHOB</name>
<dbReference type="EMBL" id="CP012661">
    <property type="protein sequence ID" value="AMY67692.1"/>
    <property type="molecule type" value="Genomic_DNA"/>
</dbReference>
<dbReference type="PATRIC" id="fig|1335048.3.peg.450"/>
<protein>
    <recommendedName>
        <fullName evidence="6 7">Small ribosomal subunit protein uS19</fullName>
    </recommendedName>
</protein>
<dbReference type="KEGG" id="daa:AKL17_0431"/>
<evidence type="ECO:0000256" key="3">
    <source>
        <dbReference type="ARBA" id="ARBA00022884"/>
    </source>
</evidence>
<evidence type="ECO:0000313" key="9">
    <source>
        <dbReference type="EMBL" id="AMY67692.1"/>
    </source>
</evidence>
<comment type="similarity">
    <text evidence="1 7 8">Belongs to the universal ribosomal protein uS19 family.</text>
</comment>
<comment type="function">
    <text evidence="7">Protein S19 forms a complex with S13 that binds strongly to the 16S ribosomal RNA.</text>
</comment>
<organism evidence="9 10">
    <name type="scientific">Frigidibacter mobilis</name>
    <dbReference type="NCBI Taxonomy" id="1335048"/>
    <lineage>
        <taxon>Bacteria</taxon>
        <taxon>Pseudomonadati</taxon>
        <taxon>Pseudomonadota</taxon>
        <taxon>Alphaproteobacteria</taxon>
        <taxon>Rhodobacterales</taxon>
        <taxon>Paracoccaceae</taxon>
        <taxon>Frigidibacter</taxon>
    </lineage>
</organism>
<evidence type="ECO:0000256" key="2">
    <source>
        <dbReference type="ARBA" id="ARBA00022730"/>
    </source>
</evidence>
<dbReference type="PRINTS" id="PR00975">
    <property type="entry name" value="RIBOSOMALS19"/>
</dbReference>
<keyword evidence="4 7" id="KW-0689">Ribosomal protein</keyword>
<dbReference type="Pfam" id="PF00203">
    <property type="entry name" value="Ribosomal_S19"/>
    <property type="match status" value="1"/>
</dbReference>
<dbReference type="FunFam" id="3.30.860.10:FF:000001">
    <property type="entry name" value="30S ribosomal protein S19"/>
    <property type="match status" value="1"/>
</dbReference>
<dbReference type="InterPro" id="IPR005732">
    <property type="entry name" value="Ribosomal_uS19_bac-type"/>
</dbReference>
<keyword evidence="2 7" id="KW-0699">rRNA-binding</keyword>
<evidence type="ECO:0000256" key="5">
    <source>
        <dbReference type="ARBA" id="ARBA00023274"/>
    </source>
</evidence>
<evidence type="ECO:0000256" key="4">
    <source>
        <dbReference type="ARBA" id="ARBA00022980"/>
    </source>
</evidence>
<proteinExistence type="inferred from homology"/>
<dbReference type="RefSeq" id="WP_066809233.1">
    <property type="nucleotide sequence ID" value="NZ_CP012661.1"/>
</dbReference>
<evidence type="ECO:0000313" key="10">
    <source>
        <dbReference type="Proteomes" id="UP000076128"/>
    </source>
</evidence>
<evidence type="ECO:0000256" key="8">
    <source>
        <dbReference type="RuleBase" id="RU003485"/>
    </source>
</evidence>
<dbReference type="Gene3D" id="3.30.860.10">
    <property type="entry name" value="30s Ribosomal Protein S19, Chain A"/>
    <property type="match status" value="1"/>
</dbReference>
<dbReference type="GO" id="GO:0000028">
    <property type="term" value="P:ribosomal small subunit assembly"/>
    <property type="evidence" value="ECO:0007669"/>
    <property type="project" value="TreeGrafter"/>
</dbReference>
<dbReference type="PANTHER" id="PTHR11880:SF8">
    <property type="entry name" value="SMALL RIBOSOMAL SUBUNIT PROTEIN US19M"/>
    <property type="match status" value="1"/>
</dbReference>
<dbReference type="HAMAP" id="MF_00531">
    <property type="entry name" value="Ribosomal_uS19"/>
    <property type="match status" value="1"/>
</dbReference>
<evidence type="ECO:0000256" key="1">
    <source>
        <dbReference type="ARBA" id="ARBA00007345"/>
    </source>
</evidence>
<dbReference type="GO" id="GO:0005737">
    <property type="term" value="C:cytoplasm"/>
    <property type="evidence" value="ECO:0007669"/>
    <property type="project" value="UniProtKB-ARBA"/>
</dbReference>
<keyword evidence="10" id="KW-1185">Reference proteome</keyword>
<dbReference type="GO" id="GO:0006412">
    <property type="term" value="P:translation"/>
    <property type="evidence" value="ECO:0007669"/>
    <property type="project" value="UniProtKB-UniRule"/>
</dbReference>
<dbReference type="PROSITE" id="PS00323">
    <property type="entry name" value="RIBOSOMAL_S19"/>
    <property type="match status" value="1"/>
</dbReference>
<dbReference type="SUPFAM" id="SSF54570">
    <property type="entry name" value="Ribosomal protein S19"/>
    <property type="match status" value="1"/>
</dbReference>
<reference evidence="9 10" key="1">
    <citation type="submission" date="2015-09" db="EMBL/GenBank/DDBJ databases">
        <title>Complete genome sequence of Defluviimonas alba cai42t isolated from an oilfield in Xinjiang.</title>
        <authorList>
            <person name="Geng S."/>
            <person name="Pan X."/>
            <person name="Wu X."/>
        </authorList>
    </citation>
    <scope>NUCLEOTIDE SEQUENCE [LARGE SCALE GENOMIC DNA]</scope>
    <source>
        <strain evidence="10">cai42</strain>
    </source>
</reference>
<dbReference type="AlphaFoldDB" id="A0A159YYU7"/>
<dbReference type="InterPro" id="IPR023575">
    <property type="entry name" value="Ribosomal_uS19_SF"/>
</dbReference>
<dbReference type="InterPro" id="IPR020934">
    <property type="entry name" value="Ribosomal_uS19_CS"/>
</dbReference>
<dbReference type="GO" id="GO:0003735">
    <property type="term" value="F:structural constituent of ribosome"/>
    <property type="evidence" value="ECO:0007669"/>
    <property type="project" value="InterPro"/>
</dbReference>
<sequence length="92" mass="10480">MARSIWKGPFVDAYVLKKAEKSRESGKSEVIKIWSRRSTILPQFVGLTFGVYNGQKHIPVAVTEEMIGQKFGEYSPTRTYYGHAADKKAKRK</sequence>
<dbReference type="PANTHER" id="PTHR11880">
    <property type="entry name" value="RIBOSOMAL PROTEIN S19P FAMILY MEMBER"/>
    <property type="match status" value="1"/>
</dbReference>
<evidence type="ECO:0000256" key="6">
    <source>
        <dbReference type="ARBA" id="ARBA00035163"/>
    </source>
</evidence>